<dbReference type="EMBL" id="ML220113">
    <property type="protein sequence ID" value="TGZ83730.1"/>
    <property type="molecule type" value="Genomic_DNA"/>
</dbReference>
<name>A0A4S2N3G5_9PEZI</name>
<dbReference type="CDD" id="cd09870">
    <property type="entry name" value="PIN_YEN1"/>
    <property type="match status" value="1"/>
</dbReference>
<keyword evidence="7" id="KW-1185">Reference proteome</keyword>
<protein>
    <recommendedName>
        <fullName evidence="8">XPG-I domain-containing protein</fullName>
    </recommendedName>
</protein>
<dbReference type="InterPro" id="IPR006084">
    <property type="entry name" value="XPG/Rad2"/>
</dbReference>
<sequence length="885" mass="98272">MGIQGLFKELDPHSKRVSLTSYALEHYLTHSRRLRIAIDASIWSFQVNHGGRGGHNPALRTLYYRLVRLLSLNVTPLFVFDGKERPTFKRGRKTNVHLTPSTIQLCKKLLKIFGVPFHTAPGEAEAECALLQKEGIVDAVMSEDVDTLMFGATAVLRDWGPAKKSKSGSAKVPTHVSVYSADCIKSGAKLDRSGMVLIALMHGGDYLPEGLPGCGIKTAMEAAAAGFGEELCALIGAGSDAGIKEWRQRLQRELTTNESKKFSKKNGRIKLSDEFPRRDLVEAYWMPIVSSHEDVETIRTRIDWDTDVDIRALREYARETFEWRGTGGATKFVRTLAPALIARWILDGKHNIASLVESVHGVRSHESTDECAEIRIAYTPANVIPIDAEREAEDDQLEASEQRGILDDDEGTIGERTAKSWVPDKPDRIWVLEYHANRTLGEHIERWEVKNKKKPKKNVSASTTATMNITTQQITARRTRQADGDETLDKYLTVLPGNIRPRRGHETEIETEEILENSVSVVEKTKKPRQAKSSRSREVGKNGNIRTMFTKVTKTETDTETVKNSGGKDSEPNEKPGRPAEKRISSFNKSIKEAESSASRQLELTQHSTQSSSFIPDKIPNNSNSHDINNDLASLYHCNLPTQSSKGKPSACSKTRRIHHGFANDDSDDELPDLERLTISEPHKTNGSRQHVLPSSITPSDPETDPESDPDEPPIKARQRLLGARPRKPISSPSTDASSTSDEHTNDDDEEIDLHHPFYQEEERPATPPRRTRSARHPSERRDKSPTAAIRRAVEAIDLTEDSPEPPSRAQAPIAASRTVISEHEDSVAVIPPALGLRRSGASTFTSTSISTKINKPALEGKVTATAKISKKKRTIMVLDLTNEP</sequence>
<dbReference type="OrthoDB" id="2959108at2759"/>
<feature type="region of interest" description="Disordered" evidence="3">
    <location>
        <begin position="522"/>
        <end position="628"/>
    </location>
</feature>
<dbReference type="Pfam" id="PF18380">
    <property type="entry name" value="GEN1_C"/>
    <property type="match status" value="1"/>
</dbReference>
<dbReference type="InterPro" id="IPR006086">
    <property type="entry name" value="XPG-I_dom"/>
</dbReference>
<dbReference type="InterPro" id="IPR036279">
    <property type="entry name" value="5-3_exonuclease_C_sf"/>
</dbReference>
<dbReference type="GO" id="GO:0017108">
    <property type="term" value="F:5'-flap endonuclease activity"/>
    <property type="evidence" value="ECO:0007669"/>
    <property type="project" value="TreeGrafter"/>
</dbReference>
<dbReference type="Pfam" id="PF00867">
    <property type="entry name" value="XPG_I"/>
    <property type="match status" value="1"/>
</dbReference>
<reference evidence="6 7" key="1">
    <citation type="submission" date="2019-04" db="EMBL/GenBank/DDBJ databases">
        <title>Comparative genomics and transcriptomics to analyze fruiting body development in filamentous ascomycetes.</title>
        <authorList>
            <consortium name="DOE Joint Genome Institute"/>
            <person name="Lutkenhaus R."/>
            <person name="Traeger S."/>
            <person name="Breuer J."/>
            <person name="Kuo A."/>
            <person name="Lipzen A."/>
            <person name="Pangilinan J."/>
            <person name="Dilworth D."/>
            <person name="Sandor L."/>
            <person name="Poggeler S."/>
            <person name="Barry K."/>
            <person name="Grigoriev I.V."/>
            <person name="Nowrousian M."/>
        </authorList>
    </citation>
    <scope>NUCLEOTIDE SEQUENCE [LARGE SCALE GENOMIC DNA]</scope>
    <source>
        <strain evidence="6 7">CBS 389.68</strain>
    </source>
</reference>
<feature type="compositionally biased region" description="Acidic residues" evidence="3">
    <location>
        <begin position="702"/>
        <end position="712"/>
    </location>
</feature>
<organism evidence="6 7">
    <name type="scientific">Ascodesmis nigricans</name>
    <dbReference type="NCBI Taxonomy" id="341454"/>
    <lineage>
        <taxon>Eukaryota</taxon>
        <taxon>Fungi</taxon>
        <taxon>Dikarya</taxon>
        <taxon>Ascomycota</taxon>
        <taxon>Pezizomycotina</taxon>
        <taxon>Pezizomycetes</taxon>
        <taxon>Pezizales</taxon>
        <taxon>Ascodesmidaceae</taxon>
        <taxon>Ascodesmis</taxon>
    </lineage>
</organism>
<feature type="compositionally biased region" description="Basic and acidic residues" evidence="3">
    <location>
        <begin position="553"/>
        <end position="595"/>
    </location>
</feature>
<feature type="compositionally biased region" description="Polar residues" evidence="3">
    <location>
        <begin position="685"/>
        <end position="697"/>
    </location>
</feature>
<feature type="compositionally biased region" description="Low complexity" evidence="3">
    <location>
        <begin position="731"/>
        <end position="740"/>
    </location>
</feature>
<dbReference type="PRINTS" id="PR00853">
    <property type="entry name" value="XPGRADSUPER"/>
</dbReference>
<evidence type="ECO:0000313" key="6">
    <source>
        <dbReference type="EMBL" id="TGZ83730.1"/>
    </source>
</evidence>
<feature type="region of interest" description="Disordered" evidence="3">
    <location>
        <begin position="661"/>
        <end position="822"/>
    </location>
</feature>
<dbReference type="Gene3D" id="1.10.150.20">
    <property type="entry name" value="5' to 3' exonuclease, C-terminal subdomain"/>
    <property type="match status" value="1"/>
</dbReference>
<dbReference type="Pfam" id="PF00752">
    <property type="entry name" value="XPG_N"/>
    <property type="match status" value="1"/>
</dbReference>
<dbReference type="GO" id="GO:0006281">
    <property type="term" value="P:DNA repair"/>
    <property type="evidence" value="ECO:0007669"/>
    <property type="project" value="UniProtKB-ARBA"/>
</dbReference>
<evidence type="ECO:0000259" key="4">
    <source>
        <dbReference type="SMART" id="SM00484"/>
    </source>
</evidence>
<evidence type="ECO:0008006" key="8">
    <source>
        <dbReference type="Google" id="ProtNLM"/>
    </source>
</evidence>
<feature type="compositionally biased region" description="Basic and acidic residues" evidence="3">
    <location>
        <begin position="753"/>
        <end position="765"/>
    </location>
</feature>
<evidence type="ECO:0000256" key="2">
    <source>
        <dbReference type="ARBA" id="ARBA00022801"/>
    </source>
</evidence>
<dbReference type="InterPro" id="IPR006085">
    <property type="entry name" value="XPG_DNA_repair_N"/>
</dbReference>
<evidence type="ECO:0000313" key="7">
    <source>
        <dbReference type="Proteomes" id="UP000298138"/>
    </source>
</evidence>
<feature type="compositionally biased region" description="Polar residues" evidence="3">
    <location>
        <begin position="596"/>
        <end position="627"/>
    </location>
</feature>
<evidence type="ECO:0000259" key="5">
    <source>
        <dbReference type="SMART" id="SM00485"/>
    </source>
</evidence>
<dbReference type="InParanoid" id="A0A4S2N3G5"/>
<dbReference type="SMART" id="SM00484">
    <property type="entry name" value="XPGI"/>
    <property type="match status" value="1"/>
</dbReference>
<evidence type="ECO:0000256" key="3">
    <source>
        <dbReference type="SAM" id="MobiDB-lite"/>
    </source>
</evidence>
<dbReference type="PANTHER" id="PTHR11081">
    <property type="entry name" value="FLAP ENDONUCLEASE FAMILY MEMBER"/>
    <property type="match status" value="1"/>
</dbReference>
<dbReference type="Gene3D" id="3.40.50.1010">
    <property type="entry name" value="5'-nuclease"/>
    <property type="match status" value="2"/>
</dbReference>
<dbReference type="STRING" id="341454.A0A4S2N3G5"/>
<dbReference type="SUPFAM" id="SSF47807">
    <property type="entry name" value="5' to 3' exonuclease, C-terminal subdomain"/>
    <property type="match status" value="1"/>
</dbReference>
<dbReference type="AlphaFoldDB" id="A0A4S2N3G5"/>
<evidence type="ECO:0000256" key="1">
    <source>
        <dbReference type="ARBA" id="ARBA00022722"/>
    </source>
</evidence>
<dbReference type="FunFam" id="3.40.50.1010:FF:000037">
    <property type="entry name" value="Rad2-like endonuclease, putative (AFU_orthologue AFUA_3G13260)"/>
    <property type="match status" value="1"/>
</dbReference>
<gene>
    <name evidence="6" type="ORF">EX30DRAFT_327391</name>
</gene>
<proteinExistence type="predicted"/>
<feature type="compositionally biased region" description="Basic and acidic residues" evidence="3">
    <location>
        <begin position="673"/>
        <end position="684"/>
    </location>
</feature>
<dbReference type="Proteomes" id="UP000298138">
    <property type="component" value="Unassembled WGS sequence"/>
</dbReference>
<dbReference type="SMART" id="SM00485">
    <property type="entry name" value="XPGN"/>
    <property type="match status" value="1"/>
</dbReference>
<dbReference type="PANTHER" id="PTHR11081:SF75">
    <property type="entry name" value="ENDONUCLEASE, PUTATIVE (AFU_ORTHOLOGUE AFUA_3G13260)-RELATED"/>
    <property type="match status" value="1"/>
</dbReference>
<dbReference type="InterPro" id="IPR041177">
    <property type="entry name" value="GEN1_C"/>
</dbReference>
<dbReference type="InterPro" id="IPR029060">
    <property type="entry name" value="PIN-like_dom_sf"/>
</dbReference>
<keyword evidence="1" id="KW-0540">Nuclease</keyword>
<dbReference type="SUPFAM" id="SSF88723">
    <property type="entry name" value="PIN domain-like"/>
    <property type="match status" value="1"/>
</dbReference>
<keyword evidence="2" id="KW-0378">Hydrolase</keyword>
<accession>A0A4S2N3G5</accession>
<feature type="domain" description="XPG-I" evidence="4">
    <location>
        <begin position="111"/>
        <end position="190"/>
    </location>
</feature>
<feature type="domain" description="XPG N-terminal" evidence="5">
    <location>
        <begin position="1"/>
        <end position="95"/>
    </location>
</feature>